<accession>A0A4Z2C1Z7</accession>
<reference evidence="1 2" key="1">
    <citation type="submission" date="2019-04" db="EMBL/GenBank/DDBJ databases">
        <title>The sequence and de novo assembly of Takifugu bimaculatus genome using PacBio and Hi-C technologies.</title>
        <authorList>
            <person name="Xu P."/>
            <person name="Liu B."/>
            <person name="Zhou Z."/>
        </authorList>
    </citation>
    <scope>NUCLEOTIDE SEQUENCE [LARGE SCALE GENOMIC DNA]</scope>
    <source>
        <strain evidence="1">TB-2018</strain>
        <tissue evidence="1">Muscle</tissue>
    </source>
</reference>
<gene>
    <name evidence="1" type="ORF">fugu_014687</name>
</gene>
<dbReference type="EMBL" id="SWLE01000007">
    <property type="protein sequence ID" value="TNM98441.1"/>
    <property type="molecule type" value="Genomic_DNA"/>
</dbReference>
<dbReference type="InterPro" id="IPR036168">
    <property type="entry name" value="AP2_Mu_C_sf"/>
</dbReference>
<evidence type="ECO:0000313" key="1">
    <source>
        <dbReference type="EMBL" id="TNM98441.1"/>
    </source>
</evidence>
<proteinExistence type="predicted"/>
<evidence type="ECO:0000313" key="2">
    <source>
        <dbReference type="Proteomes" id="UP000516260"/>
    </source>
</evidence>
<protein>
    <submittedName>
        <fullName evidence="1">Uncharacterized protein</fullName>
    </submittedName>
</protein>
<dbReference type="Proteomes" id="UP000516260">
    <property type="component" value="Chromosome 15"/>
</dbReference>
<name>A0A4Z2C1Z7_9TELE</name>
<dbReference type="AlphaFoldDB" id="A0A4Z2C1Z7"/>
<sequence>MLRRQTQVIPGLRVCRHVSAAAEFSTSLTSLRSGRHVQGLTRGLWHNFLPHLFQFVQDRGSVHWKEAVSALRWPKGRSLLPRKKIHTLTVRYLKIIEKSGYQALPWVRYITQNGDYQLRTQ</sequence>
<dbReference type="Gene3D" id="2.60.40.1170">
    <property type="entry name" value="Mu homology domain, subdomain B"/>
    <property type="match status" value="1"/>
</dbReference>
<comment type="caution">
    <text evidence="1">The sequence shown here is derived from an EMBL/GenBank/DDBJ whole genome shotgun (WGS) entry which is preliminary data.</text>
</comment>
<dbReference type="SUPFAM" id="SSF49447">
    <property type="entry name" value="Second domain of Mu2 adaptin subunit (ap50) of ap2 adaptor"/>
    <property type="match status" value="1"/>
</dbReference>
<keyword evidence="2" id="KW-1185">Reference proteome</keyword>
<organism evidence="1 2">
    <name type="scientific">Takifugu bimaculatus</name>
    <dbReference type="NCBI Taxonomy" id="433685"/>
    <lineage>
        <taxon>Eukaryota</taxon>
        <taxon>Metazoa</taxon>
        <taxon>Chordata</taxon>
        <taxon>Craniata</taxon>
        <taxon>Vertebrata</taxon>
        <taxon>Euteleostomi</taxon>
        <taxon>Actinopterygii</taxon>
        <taxon>Neopterygii</taxon>
        <taxon>Teleostei</taxon>
        <taxon>Neoteleostei</taxon>
        <taxon>Acanthomorphata</taxon>
        <taxon>Eupercaria</taxon>
        <taxon>Tetraodontiformes</taxon>
        <taxon>Tetradontoidea</taxon>
        <taxon>Tetraodontidae</taxon>
        <taxon>Takifugu</taxon>
    </lineage>
</organism>